<evidence type="ECO:0000256" key="2">
    <source>
        <dbReference type="ARBA" id="ARBA00010265"/>
    </source>
</evidence>
<dbReference type="AlphaFoldDB" id="A0A643FSN9"/>
<dbReference type="CDD" id="cd16429">
    <property type="entry name" value="VirB10"/>
    <property type="match status" value="1"/>
</dbReference>
<keyword evidence="4 7" id="KW-1133">Transmembrane helix</keyword>
<dbReference type="InterPro" id="IPR042217">
    <property type="entry name" value="T4SS_VirB10/TrbI"/>
</dbReference>
<evidence type="ECO:0000313" key="8">
    <source>
        <dbReference type="EMBL" id="QOT82258.1"/>
    </source>
</evidence>
<feature type="compositionally biased region" description="Low complexity" evidence="6">
    <location>
        <begin position="149"/>
        <end position="169"/>
    </location>
</feature>
<sequence>MAKAEANSDPFASPDSVPLKGKVTGITKLSRKAKLLMSMVAVGTVAGIVFSIMTVGDDAAPVASSDPNASDSAKAKGMELARADGNADEIPDGQASAVADKLGVDTSLGGGIQVGPAEVGAAKSGDVVKLPETNGVPGKQGEATPLVPAPGQGAAPAAPPAETSEQAAARRARDERDEKARQARAASIESAGVSEGVAGGPGAANAQIANAVSQAAAALAGQGKPGTGLAGLGLNGQQEQDDVNKQIRKESFLRDAGASSGSTYLQETKQKPLGVYEIKAGWNIPMVLECGINSDLPGQTCARVSENVYDTVSGRHLLVPQGTKAIGMYDSRIAVGQSRLLVVWNRLIFPDGTSFVIQGMPGTDGAGNAGFDGDVNNHYARIFLGAGLMSLVSAGAQLSQPQQSSTNGTAPSAQQTIAAAMGQQLAQVSGAMIQRNMQIQPTITQMPGYRFNVTLTRDMLFPAPYGR</sequence>
<dbReference type="Pfam" id="PF03743">
    <property type="entry name" value="TrbI"/>
    <property type="match status" value="1"/>
</dbReference>
<dbReference type="Gene3D" id="2.40.128.260">
    <property type="entry name" value="Type IV secretion system, VirB10/TraB/TrbI"/>
    <property type="match status" value="1"/>
</dbReference>
<accession>A0A643FSN9</accession>
<evidence type="ECO:0000313" key="9">
    <source>
        <dbReference type="Proteomes" id="UP000397656"/>
    </source>
</evidence>
<dbReference type="RefSeq" id="WP_150986955.1">
    <property type="nucleotide sequence ID" value="NZ_CP062807.1"/>
</dbReference>
<organism evidence="8 9">
    <name type="scientific">Cupriavidus basilensis</name>
    <dbReference type="NCBI Taxonomy" id="68895"/>
    <lineage>
        <taxon>Bacteria</taxon>
        <taxon>Pseudomonadati</taxon>
        <taxon>Pseudomonadota</taxon>
        <taxon>Betaproteobacteria</taxon>
        <taxon>Burkholderiales</taxon>
        <taxon>Burkholderiaceae</taxon>
        <taxon>Cupriavidus</taxon>
    </lineage>
</organism>
<evidence type="ECO:0000256" key="6">
    <source>
        <dbReference type="SAM" id="MobiDB-lite"/>
    </source>
</evidence>
<proteinExistence type="inferred from homology"/>
<feature type="transmembrane region" description="Helical" evidence="7">
    <location>
        <begin position="35"/>
        <end position="56"/>
    </location>
</feature>
<dbReference type="Proteomes" id="UP000397656">
    <property type="component" value="Plasmid pRK1-3"/>
</dbReference>
<dbReference type="GO" id="GO:0016020">
    <property type="term" value="C:membrane"/>
    <property type="evidence" value="ECO:0007669"/>
    <property type="project" value="UniProtKB-SubCell"/>
</dbReference>
<comment type="similarity">
    <text evidence="2">Belongs to the TrbI/VirB10 family.</text>
</comment>
<feature type="region of interest" description="Disordered" evidence="6">
    <location>
        <begin position="125"/>
        <end position="196"/>
    </location>
</feature>
<keyword evidence="8" id="KW-0614">Plasmid</keyword>
<feature type="compositionally biased region" description="Basic and acidic residues" evidence="6">
    <location>
        <begin position="171"/>
        <end position="181"/>
    </location>
</feature>
<dbReference type="InterPro" id="IPR005498">
    <property type="entry name" value="T4SS_VirB10/TraB/TrbI"/>
</dbReference>
<evidence type="ECO:0000256" key="5">
    <source>
        <dbReference type="ARBA" id="ARBA00023136"/>
    </source>
</evidence>
<keyword evidence="5 7" id="KW-0472">Membrane</keyword>
<evidence type="ECO:0000256" key="7">
    <source>
        <dbReference type="SAM" id="Phobius"/>
    </source>
</evidence>
<evidence type="ECO:0000256" key="4">
    <source>
        <dbReference type="ARBA" id="ARBA00022989"/>
    </source>
</evidence>
<protein>
    <submittedName>
        <fullName evidence="8">Conjugal transfer protein TrbI</fullName>
    </submittedName>
</protein>
<keyword evidence="3 7" id="KW-0812">Transmembrane</keyword>
<name>A0A643FSN9_9BURK</name>
<evidence type="ECO:0000256" key="1">
    <source>
        <dbReference type="ARBA" id="ARBA00004167"/>
    </source>
</evidence>
<dbReference type="GeneID" id="98407120"/>
<gene>
    <name evidence="8" type="ORF">F7R26_039810</name>
</gene>
<geneLocation type="plasmid" evidence="8 9">
    <name>pRK1-3</name>
</geneLocation>
<comment type="subcellular location">
    <subcellularLocation>
        <location evidence="1">Membrane</location>
        <topology evidence="1">Single-pass membrane protein</topology>
    </subcellularLocation>
</comment>
<evidence type="ECO:0000256" key="3">
    <source>
        <dbReference type="ARBA" id="ARBA00022692"/>
    </source>
</evidence>
<reference evidence="8 9" key="1">
    <citation type="submission" date="2020-10" db="EMBL/GenBank/DDBJ databases">
        <title>Complete genome sequence of Cupriavidus basilensis CCUG 49340T.</title>
        <authorList>
            <person name="Salva-Serra F."/>
            <person name="Donoso R.A."/>
            <person name="Cho K.H."/>
            <person name="Yoo J.A."/>
            <person name="Lee K."/>
            <person name="Yoon S.-H."/>
            <person name="Perez-Pantoja D."/>
            <person name="Moore E.R.B."/>
        </authorList>
    </citation>
    <scope>NUCLEOTIDE SEQUENCE [LARGE SCALE GENOMIC DNA]</scope>
    <source>
        <strain evidence="9">CCUG 49340</strain>
        <plasmid evidence="8 9">pRK1-3</plasmid>
    </source>
</reference>
<dbReference type="EMBL" id="CP062807">
    <property type="protein sequence ID" value="QOT82258.1"/>
    <property type="molecule type" value="Genomic_DNA"/>
</dbReference>